<reference evidence="1" key="3">
    <citation type="submission" date="2020-09" db="EMBL/GenBank/DDBJ databases">
        <authorList>
            <person name="Sun Q."/>
            <person name="Zhou Y."/>
        </authorList>
    </citation>
    <scope>NUCLEOTIDE SEQUENCE</scope>
    <source>
        <strain evidence="1">CGMCC 1.14984</strain>
    </source>
</reference>
<dbReference type="RefSeq" id="WP_155141939.1">
    <property type="nucleotide sequence ID" value="NZ_BMGZ01000003.1"/>
</dbReference>
<protein>
    <submittedName>
        <fullName evidence="1">Uncharacterized protein</fullName>
    </submittedName>
</protein>
<dbReference type="EMBL" id="BMGZ01000003">
    <property type="protein sequence ID" value="GGI00069.1"/>
    <property type="molecule type" value="Genomic_DNA"/>
</dbReference>
<organism evidence="1 3">
    <name type="scientific">Aquisalinus luteolus</name>
    <dbReference type="NCBI Taxonomy" id="1566827"/>
    <lineage>
        <taxon>Bacteria</taxon>
        <taxon>Pseudomonadati</taxon>
        <taxon>Pseudomonadota</taxon>
        <taxon>Alphaproteobacteria</taxon>
        <taxon>Parvularculales</taxon>
        <taxon>Parvularculaceae</taxon>
        <taxon>Aquisalinus</taxon>
    </lineage>
</organism>
<reference evidence="2 4" key="2">
    <citation type="submission" date="2020-02" db="EMBL/GenBank/DDBJ databases">
        <title>Genome sequence of Parvularcula flava strain NH6-79.</title>
        <authorList>
            <person name="Abdul Karim M.H."/>
            <person name="Lam M.Q."/>
            <person name="Chen S.J."/>
            <person name="Yahya A."/>
            <person name="Shahir S."/>
            <person name="Shamsir M.S."/>
            <person name="Chong C.S."/>
        </authorList>
    </citation>
    <scope>NUCLEOTIDE SEQUENCE [LARGE SCALE GENOMIC DNA]</scope>
    <source>
        <strain evidence="2 4">NH6-79</strain>
    </source>
</reference>
<evidence type="ECO:0000313" key="3">
    <source>
        <dbReference type="Proteomes" id="UP000621856"/>
    </source>
</evidence>
<dbReference type="AlphaFoldDB" id="A0A8J3ES65"/>
<gene>
    <name evidence="2" type="ORF">FF098_014750</name>
    <name evidence="1" type="ORF">GCM10011355_27490</name>
</gene>
<dbReference type="Proteomes" id="UP000621856">
    <property type="component" value="Unassembled WGS sequence"/>
</dbReference>
<evidence type="ECO:0000313" key="1">
    <source>
        <dbReference type="EMBL" id="GGI00069.1"/>
    </source>
</evidence>
<keyword evidence="4" id="KW-1185">Reference proteome</keyword>
<proteinExistence type="predicted"/>
<sequence>MSRWQAEITYRSDNGPINGVIHHLEELEDLQDIIERGPHWDALIDIRITRIGADEKMTVESAALA</sequence>
<accession>A0A8J3ES65</accession>
<dbReference type="EMBL" id="VCJR02000003">
    <property type="protein sequence ID" value="NHK29177.1"/>
    <property type="molecule type" value="Genomic_DNA"/>
</dbReference>
<comment type="caution">
    <text evidence="1">The sequence shown here is derived from an EMBL/GenBank/DDBJ whole genome shotgun (WGS) entry which is preliminary data.</text>
</comment>
<dbReference type="Proteomes" id="UP000818603">
    <property type="component" value="Unassembled WGS sequence"/>
</dbReference>
<reference evidence="1" key="1">
    <citation type="journal article" date="2014" name="Int. J. Syst. Evol. Microbiol.">
        <title>Complete genome sequence of Corynebacterium casei LMG S-19264T (=DSM 44701T), isolated from a smear-ripened cheese.</title>
        <authorList>
            <consortium name="US DOE Joint Genome Institute (JGI-PGF)"/>
            <person name="Walter F."/>
            <person name="Albersmeier A."/>
            <person name="Kalinowski J."/>
            <person name="Ruckert C."/>
        </authorList>
    </citation>
    <scope>NUCLEOTIDE SEQUENCE</scope>
    <source>
        <strain evidence="1">CGMCC 1.14984</strain>
    </source>
</reference>
<name>A0A8J3ES65_9PROT</name>
<evidence type="ECO:0000313" key="4">
    <source>
        <dbReference type="Proteomes" id="UP000818603"/>
    </source>
</evidence>
<evidence type="ECO:0000313" key="2">
    <source>
        <dbReference type="EMBL" id="NHK29177.1"/>
    </source>
</evidence>